<reference evidence="3 4" key="1">
    <citation type="journal article" date="2018" name="PLoS Genet.">
        <title>Population sequencing reveals clonal diversity and ancestral inbreeding in the grapevine cultivar Chardonnay.</title>
        <authorList>
            <person name="Roach M.J."/>
            <person name="Johnson D.L."/>
            <person name="Bohlmann J."/>
            <person name="van Vuuren H.J."/>
            <person name="Jones S.J."/>
            <person name="Pretorius I.S."/>
            <person name="Schmidt S.A."/>
            <person name="Borneman A.R."/>
        </authorList>
    </citation>
    <scope>NUCLEOTIDE SEQUENCE [LARGE SCALE GENOMIC DNA]</scope>
    <source>
        <strain evidence="4">cv. Chardonnay</strain>
        <tissue evidence="3">Leaf</tissue>
    </source>
</reference>
<dbReference type="Proteomes" id="UP000288805">
    <property type="component" value="Unassembled WGS sequence"/>
</dbReference>
<dbReference type="InterPro" id="IPR036312">
    <property type="entry name" value="Bifun_inhib/LTP/seed_sf"/>
</dbReference>
<keyword evidence="1" id="KW-0732">Signal</keyword>
<evidence type="ECO:0000313" key="3">
    <source>
        <dbReference type="EMBL" id="RVW12329.1"/>
    </source>
</evidence>
<dbReference type="Pfam" id="PF14368">
    <property type="entry name" value="LTP_2"/>
    <property type="match status" value="1"/>
</dbReference>
<dbReference type="InterPro" id="IPR016140">
    <property type="entry name" value="Bifunc_inhib/LTP/seed_store"/>
</dbReference>
<organism evidence="3 4">
    <name type="scientific">Vitis vinifera</name>
    <name type="common">Grape</name>
    <dbReference type="NCBI Taxonomy" id="29760"/>
    <lineage>
        <taxon>Eukaryota</taxon>
        <taxon>Viridiplantae</taxon>
        <taxon>Streptophyta</taxon>
        <taxon>Embryophyta</taxon>
        <taxon>Tracheophyta</taxon>
        <taxon>Spermatophyta</taxon>
        <taxon>Magnoliopsida</taxon>
        <taxon>eudicotyledons</taxon>
        <taxon>Gunneridae</taxon>
        <taxon>Pentapetalae</taxon>
        <taxon>rosids</taxon>
        <taxon>Vitales</taxon>
        <taxon>Vitaceae</taxon>
        <taxon>Viteae</taxon>
        <taxon>Vitis</taxon>
    </lineage>
</organism>
<dbReference type="PANTHER" id="PTHR33286:SF28">
    <property type="entry name" value="BIFUNCTIONAL INHIBITOR_PLANT LIPID TRANSFER PROTEIN_SEED STORAGE HELICAL DOMAIN-CONTAINING PROTEIN"/>
    <property type="match status" value="1"/>
</dbReference>
<evidence type="ECO:0000259" key="2">
    <source>
        <dbReference type="Pfam" id="PF14368"/>
    </source>
</evidence>
<feature type="chain" id="PRO_5019454871" description="Bifunctional inhibitor/plant lipid transfer protein/seed storage helical domain-containing protein" evidence="1">
    <location>
        <begin position="28"/>
        <end position="127"/>
    </location>
</feature>
<proteinExistence type="predicted"/>
<name>A0A438BN22_VITVI</name>
<evidence type="ECO:0000256" key="1">
    <source>
        <dbReference type="SAM" id="SignalP"/>
    </source>
</evidence>
<dbReference type="OrthoDB" id="1885440at2759"/>
<dbReference type="Gene3D" id="1.10.110.10">
    <property type="entry name" value="Plant lipid-transfer and hydrophobic proteins"/>
    <property type="match status" value="1"/>
</dbReference>
<dbReference type="PANTHER" id="PTHR33286">
    <property type="entry name" value="BIFUNCTIONAL INHIBITOR/LIPID-TRANSFER PROTEIN/SEED STORAGE 2S ALBUMIN SUPERFAMILY PROTEIN"/>
    <property type="match status" value="1"/>
</dbReference>
<feature type="domain" description="Bifunctional inhibitor/plant lipid transfer protein/seed storage helical" evidence="2">
    <location>
        <begin position="27"/>
        <end position="107"/>
    </location>
</feature>
<gene>
    <name evidence="3" type="ORF">CK203_113123</name>
</gene>
<comment type="caution">
    <text evidence="3">The sequence shown here is derived from an EMBL/GenBank/DDBJ whole genome shotgun (WGS) entry which is preliminary data.</text>
</comment>
<feature type="signal peptide" evidence="1">
    <location>
        <begin position="1"/>
        <end position="27"/>
    </location>
</feature>
<sequence>MQTERTGRRSWGRCMVLLGMMVVVAAADGLELLPSQCKKERDVVINSCQGFVFGQAASPVCCEQVKVFHFECLCPAFTPKLVALFDVNKAIKLLQDCGRRVPRHFKCGSKLSLSLSFFTRQACILPP</sequence>
<dbReference type="SUPFAM" id="SSF47699">
    <property type="entry name" value="Bifunctional inhibitor/lipid-transfer protein/seed storage 2S albumin"/>
    <property type="match status" value="1"/>
</dbReference>
<dbReference type="AlphaFoldDB" id="A0A438BN22"/>
<dbReference type="EMBL" id="QGNW01002711">
    <property type="protein sequence ID" value="RVW12329.1"/>
    <property type="molecule type" value="Genomic_DNA"/>
</dbReference>
<accession>A0A438BN22</accession>
<evidence type="ECO:0000313" key="4">
    <source>
        <dbReference type="Proteomes" id="UP000288805"/>
    </source>
</evidence>
<protein>
    <recommendedName>
        <fullName evidence="2">Bifunctional inhibitor/plant lipid transfer protein/seed storage helical domain-containing protein</fullName>
    </recommendedName>
</protein>